<dbReference type="AlphaFoldDB" id="A0A7W1XU32"/>
<dbReference type="Proteomes" id="UP000538292">
    <property type="component" value="Unassembled WGS sequence"/>
</dbReference>
<protein>
    <recommendedName>
        <fullName evidence="3">Lipoprotein</fullName>
    </recommendedName>
</protein>
<organism evidence="1 2">
    <name type="scientific">Thermoactinomyces mirandus</name>
    <dbReference type="NCBI Taxonomy" id="2756294"/>
    <lineage>
        <taxon>Bacteria</taxon>
        <taxon>Bacillati</taxon>
        <taxon>Bacillota</taxon>
        <taxon>Bacilli</taxon>
        <taxon>Bacillales</taxon>
        <taxon>Thermoactinomycetaceae</taxon>
        <taxon>Thermoactinomyces</taxon>
    </lineage>
</organism>
<keyword evidence="2" id="KW-1185">Reference proteome</keyword>
<evidence type="ECO:0008006" key="3">
    <source>
        <dbReference type="Google" id="ProtNLM"/>
    </source>
</evidence>
<reference evidence="1 2" key="1">
    <citation type="submission" date="2020-07" db="EMBL/GenBank/DDBJ databases">
        <title>Thermoactinomyces phylogeny.</title>
        <authorList>
            <person name="Dunlap C."/>
        </authorList>
    </citation>
    <scope>NUCLEOTIDE SEQUENCE [LARGE SCALE GENOMIC DNA]</scope>
    <source>
        <strain evidence="1 2">AMNI-1</strain>
    </source>
</reference>
<name>A0A7W1XU32_9BACL</name>
<comment type="caution">
    <text evidence="1">The sequence shown here is derived from an EMBL/GenBank/DDBJ whole genome shotgun (WGS) entry which is preliminary data.</text>
</comment>
<proteinExistence type="predicted"/>
<dbReference type="RefSeq" id="WP_181741651.1">
    <property type="nucleotide sequence ID" value="NZ_JACEOL010000043.1"/>
</dbReference>
<sequence>MKRFSCIFFCLLTLFLVSCQRFEKPSQREGLDKDSHSYSFVSFPESRMKQVAMNIEGVEDVRIEYNQNKIMMYVLPATDIHPSKYREMANLVYKKVNRVTPVNPFHVVIVPPEKWMETPY</sequence>
<evidence type="ECO:0000313" key="1">
    <source>
        <dbReference type="EMBL" id="MBA4603279.1"/>
    </source>
</evidence>
<dbReference type="EMBL" id="JACEOL010000043">
    <property type="protein sequence ID" value="MBA4603279.1"/>
    <property type="molecule type" value="Genomic_DNA"/>
</dbReference>
<accession>A0A7W1XU32</accession>
<gene>
    <name evidence="1" type="ORF">H2C83_13305</name>
</gene>
<evidence type="ECO:0000313" key="2">
    <source>
        <dbReference type="Proteomes" id="UP000538292"/>
    </source>
</evidence>
<dbReference type="PROSITE" id="PS51257">
    <property type="entry name" value="PROKAR_LIPOPROTEIN"/>
    <property type="match status" value="1"/>
</dbReference>